<feature type="transmembrane region" description="Helical" evidence="9">
    <location>
        <begin position="35"/>
        <end position="55"/>
    </location>
</feature>
<protein>
    <recommendedName>
        <fullName evidence="3">Transmembrane protein 168</fullName>
    </recommendedName>
</protein>
<keyword evidence="5 9" id="KW-1133">Transmembrane helix</keyword>
<keyword evidence="8" id="KW-0539">Nucleus</keyword>
<comment type="subcellular location">
    <subcellularLocation>
        <location evidence="1">Nucleus membrane</location>
        <topology evidence="1">Multi-pass membrane protein</topology>
    </subcellularLocation>
</comment>
<evidence type="ECO:0000256" key="6">
    <source>
        <dbReference type="ARBA" id="ARBA00023136"/>
    </source>
</evidence>
<dbReference type="AlphaFoldDB" id="H3A1A6"/>
<feature type="transmembrane region" description="Helical" evidence="9">
    <location>
        <begin position="292"/>
        <end position="322"/>
    </location>
</feature>
<dbReference type="EMBL" id="AFYH01103585">
    <property type="status" value="NOT_ANNOTATED_CDS"/>
    <property type="molecule type" value="Genomic_DNA"/>
</dbReference>
<evidence type="ECO:0000256" key="9">
    <source>
        <dbReference type="SAM" id="Phobius"/>
    </source>
</evidence>
<feature type="transmembrane region" description="Helical" evidence="9">
    <location>
        <begin position="162"/>
        <end position="192"/>
    </location>
</feature>
<evidence type="ECO:0000256" key="5">
    <source>
        <dbReference type="ARBA" id="ARBA00022989"/>
    </source>
</evidence>
<evidence type="ECO:0000256" key="7">
    <source>
        <dbReference type="ARBA" id="ARBA00023180"/>
    </source>
</evidence>
<dbReference type="Ensembl" id="ENSLACT00000025158.1">
    <property type="protein sequence ID" value="ENSLACP00000021913.1"/>
    <property type="gene ID" value="ENSLACG00000003056.2"/>
</dbReference>
<dbReference type="GeneTree" id="ENSGT00390000005941"/>
<accession>H3A1A6</accession>
<dbReference type="CDD" id="cd21494">
    <property type="entry name" value="TMEM168"/>
    <property type="match status" value="1"/>
</dbReference>
<dbReference type="GeneID" id="102353990"/>
<feature type="transmembrane region" description="Helical" evidence="9">
    <location>
        <begin position="355"/>
        <end position="378"/>
    </location>
</feature>
<gene>
    <name evidence="10" type="primary">TMEM168</name>
</gene>
<feature type="transmembrane region" description="Helical" evidence="9">
    <location>
        <begin position="97"/>
        <end position="114"/>
    </location>
</feature>
<evidence type="ECO:0000256" key="1">
    <source>
        <dbReference type="ARBA" id="ARBA00004232"/>
    </source>
</evidence>
<reference evidence="11" key="1">
    <citation type="submission" date="2011-08" db="EMBL/GenBank/DDBJ databases">
        <title>The draft genome of Latimeria chalumnae.</title>
        <authorList>
            <person name="Di Palma F."/>
            <person name="Alfoldi J."/>
            <person name="Johnson J."/>
            <person name="Berlin A."/>
            <person name="Gnerre S."/>
            <person name="Jaffe D."/>
            <person name="MacCallum I."/>
            <person name="Young S."/>
            <person name="Walker B.J."/>
            <person name="Lander E."/>
            <person name="Lindblad-Toh K."/>
        </authorList>
    </citation>
    <scope>NUCLEOTIDE SEQUENCE [LARGE SCALE GENOMIC DNA]</scope>
    <source>
        <strain evidence="11">Wild caught</strain>
    </source>
</reference>
<dbReference type="CTD" id="558640"/>
<keyword evidence="4 9" id="KW-0812">Transmembrane</keyword>
<evidence type="ECO:0000256" key="4">
    <source>
        <dbReference type="ARBA" id="ARBA00022692"/>
    </source>
</evidence>
<evidence type="ECO:0000256" key="2">
    <source>
        <dbReference type="ARBA" id="ARBA00007329"/>
    </source>
</evidence>
<dbReference type="GO" id="GO:0031965">
    <property type="term" value="C:nuclear membrane"/>
    <property type="evidence" value="ECO:0007669"/>
    <property type="project" value="UniProtKB-SubCell"/>
</dbReference>
<feature type="transmembrane region" description="Helical" evidence="9">
    <location>
        <begin position="226"/>
        <end position="247"/>
    </location>
</feature>
<dbReference type="EMBL" id="AFYH01103584">
    <property type="status" value="NOT_ANNOTATED_CDS"/>
    <property type="molecule type" value="Genomic_DNA"/>
</dbReference>
<evidence type="ECO:0000256" key="8">
    <source>
        <dbReference type="ARBA" id="ARBA00023242"/>
    </source>
</evidence>
<feature type="transmembrane region" description="Helical" evidence="9">
    <location>
        <begin position="268"/>
        <end position="286"/>
    </location>
</feature>
<proteinExistence type="inferred from homology"/>
<keyword evidence="7" id="KW-0325">Glycoprotein</keyword>
<dbReference type="Ensembl" id="ENSLACT00000003457.1">
    <property type="protein sequence ID" value="ENSLACP00000003427.1"/>
    <property type="gene ID" value="ENSLACG00000003056.2"/>
</dbReference>
<dbReference type="Proteomes" id="UP000008672">
    <property type="component" value="Unassembled WGS sequence"/>
</dbReference>
<evidence type="ECO:0000313" key="10">
    <source>
        <dbReference type="Ensembl" id="ENSLACP00000003427.1"/>
    </source>
</evidence>
<dbReference type="KEGG" id="lcm:102353990"/>
<dbReference type="PANTHER" id="PTHR14437">
    <property type="entry name" value="TRANSMEMBRANE PROTEIN 168"/>
    <property type="match status" value="1"/>
</dbReference>
<evidence type="ECO:0000313" key="11">
    <source>
        <dbReference type="Proteomes" id="UP000008672"/>
    </source>
</evidence>
<reference evidence="10" key="2">
    <citation type="submission" date="2025-05" db="UniProtKB">
        <authorList>
            <consortium name="Ensembl"/>
        </authorList>
    </citation>
    <scope>IDENTIFICATION</scope>
</reference>
<dbReference type="PANTHER" id="PTHR14437:SF2">
    <property type="entry name" value="TRANSMEMBRANE PROTEIN 168"/>
    <property type="match status" value="1"/>
</dbReference>
<dbReference type="Bgee" id="ENSLACG00000003056">
    <property type="expression patterns" value="Expressed in chordate pharynx and 6 other cell types or tissues"/>
</dbReference>
<dbReference type="EMBL" id="AFYH01103586">
    <property type="status" value="NOT_ANNOTATED_CDS"/>
    <property type="molecule type" value="Genomic_DNA"/>
</dbReference>
<evidence type="ECO:0000256" key="3">
    <source>
        <dbReference type="ARBA" id="ARBA00014572"/>
    </source>
</evidence>
<keyword evidence="11" id="KW-1185">Reference proteome</keyword>
<feature type="transmembrane region" description="Helical" evidence="9">
    <location>
        <begin position="199"/>
        <end position="220"/>
    </location>
</feature>
<dbReference type="OrthoDB" id="5967342at2759"/>
<sequence>MCRSLRYCVSHCIYTAMTKWEEANKEVNMHSSVRYLGYLASISLLVAVCMGLYVRWEKTSDILLLVIFILGLFVLGIASILYYYFSMEAASLSLSHLWFGFLLGLLCFLDNSSFKKDVKEEATKYLLLSTIVIRVLCSLVERICGCIHHRPTLLTMPEFLELIGFAIASTTMLVEKSMSTILLVVALAMLIIDLRMKSLLAVPNLVIFGVLSSLFFFSSLQIPTNPFALACYFSRLICDPLLDVYFSGLSVTERWKPYLYRGRLCRRLSVLPVGLIELAFFILAAFKLGDLHFWYFVIPGFSIFGIFWLICHIIFIITLWGFHTKLNDCQKVYYTHRTDNNSLDRVMASKGMRHFCLISERLVFFSLLSTAILGAVSWQQTNGIFMSVFLIILPLESLAHGLFHELGNCLGGTCVGYAVVIPTNYCSPDGQPTLLPPEHVQELNLRSTGMLSSIQRFFSYHMIETYGCDYSTSGFSFETLQMKLKTFLELRTPDGPRHDTYIIYYSGHSHGSGEWALAGGDTLRLDTVLEWWQEKNGSFCSRLIIVLDCENCQPWVKEVKKINDHFVAVQGVELAKVVNIEEADPPQLGDFTREWVEYNCNPDNNISWSEKGRTITAAYGVSKPWSDYTLHLPTGSDVTKHWMMYFPHITYPLVHLANWFGGLNLFWACKVCFRCFRRLKMSWFPPTVLDTGQGFKLVKS</sequence>
<keyword evidence="6 9" id="KW-0472">Membrane</keyword>
<feature type="transmembrane region" description="Helical" evidence="9">
    <location>
        <begin position="62"/>
        <end position="85"/>
    </location>
</feature>
<comment type="similarity">
    <text evidence="2">Belongs to the TMEM168 family.</text>
</comment>
<organism evidence="10 11">
    <name type="scientific">Latimeria chalumnae</name>
    <name type="common">Coelacanth</name>
    <dbReference type="NCBI Taxonomy" id="7897"/>
    <lineage>
        <taxon>Eukaryota</taxon>
        <taxon>Metazoa</taxon>
        <taxon>Chordata</taxon>
        <taxon>Craniata</taxon>
        <taxon>Vertebrata</taxon>
        <taxon>Euteleostomi</taxon>
        <taxon>Coelacanthiformes</taxon>
        <taxon>Coelacanthidae</taxon>
        <taxon>Latimeria</taxon>
    </lineage>
</organism>
<dbReference type="eggNOG" id="ENOG502QRB6">
    <property type="taxonomic scope" value="Eukaryota"/>
</dbReference>
<dbReference type="OMA" id="VNDQYIA"/>
<dbReference type="InterPro" id="IPR029713">
    <property type="entry name" value="TMEM168"/>
</dbReference>
<dbReference type="HOGENOM" id="CLU_032315_0_0_1"/>
<name>H3A1A6_LATCH</name>